<organism evidence="2 3">
    <name type="scientific">Brassica rapa subsp. trilocularis</name>
    <dbReference type="NCBI Taxonomy" id="1813537"/>
    <lineage>
        <taxon>Eukaryota</taxon>
        <taxon>Viridiplantae</taxon>
        <taxon>Streptophyta</taxon>
        <taxon>Embryophyta</taxon>
        <taxon>Tracheophyta</taxon>
        <taxon>Spermatophyta</taxon>
        <taxon>Magnoliopsida</taxon>
        <taxon>eudicotyledons</taxon>
        <taxon>Gunneridae</taxon>
        <taxon>Pentapetalae</taxon>
        <taxon>rosids</taxon>
        <taxon>malvids</taxon>
        <taxon>Brassicales</taxon>
        <taxon>Brassicaceae</taxon>
        <taxon>Brassiceae</taxon>
        <taxon>Brassica</taxon>
    </lineage>
</organism>
<dbReference type="Proteomes" id="UP000823674">
    <property type="component" value="Chromosome A06"/>
</dbReference>
<evidence type="ECO:0000313" key="3">
    <source>
        <dbReference type="Proteomes" id="UP000823674"/>
    </source>
</evidence>
<keyword evidence="3" id="KW-1185">Reference proteome</keyword>
<feature type="compositionally biased region" description="Acidic residues" evidence="1">
    <location>
        <begin position="144"/>
        <end position="156"/>
    </location>
</feature>
<protein>
    <recommendedName>
        <fullName evidence="4">WH2 domain-containing protein</fullName>
    </recommendedName>
</protein>
<feature type="compositionally biased region" description="Polar residues" evidence="1">
    <location>
        <begin position="1"/>
        <end position="10"/>
    </location>
</feature>
<gene>
    <name evidence="2" type="primary">A06g504190.1_BraROA</name>
    <name evidence="2" type="ORF">IGI04_023200</name>
</gene>
<evidence type="ECO:0000313" key="2">
    <source>
        <dbReference type="EMBL" id="KAG5393237.1"/>
    </source>
</evidence>
<reference evidence="2 3" key="1">
    <citation type="submission" date="2021-03" db="EMBL/GenBank/DDBJ databases">
        <authorList>
            <person name="King G.J."/>
            <person name="Bancroft I."/>
            <person name="Baten A."/>
            <person name="Bloomfield J."/>
            <person name="Borpatragohain P."/>
            <person name="He Z."/>
            <person name="Irish N."/>
            <person name="Irwin J."/>
            <person name="Liu K."/>
            <person name="Mauleon R.P."/>
            <person name="Moore J."/>
            <person name="Morris R."/>
            <person name="Ostergaard L."/>
            <person name="Wang B."/>
            <person name="Wells R."/>
        </authorList>
    </citation>
    <scope>NUCLEOTIDE SEQUENCE [LARGE SCALE GENOMIC DNA]</scope>
    <source>
        <strain evidence="2">R-o-18</strain>
        <tissue evidence="2">Leaf</tissue>
    </source>
</reference>
<feature type="region of interest" description="Disordered" evidence="1">
    <location>
        <begin position="1"/>
        <end position="31"/>
    </location>
</feature>
<evidence type="ECO:0000256" key="1">
    <source>
        <dbReference type="SAM" id="MobiDB-lite"/>
    </source>
</evidence>
<feature type="non-terminal residue" evidence="2">
    <location>
        <position position="251"/>
    </location>
</feature>
<name>A0ABQ7M3S9_BRACM</name>
<comment type="caution">
    <text evidence="2">The sequence shown here is derived from an EMBL/GenBank/DDBJ whole genome shotgun (WGS) entry which is preliminary data.</text>
</comment>
<feature type="region of interest" description="Disordered" evidence="1">
    <location>
        <begin position="59"/>
        <end position="107"/>
    </location>
</feature>
<feature type="compositionally biased region" description="Acidic residues" evidence="1">
    <location>
        <begin position="173"/>
        <end position="182"/>
    </location>
</feature>
<sequence>MTTGGTNPDSSGEEPELTPPPPPPLLSSDFMSSVIARLAHQEEVQKTTNDQLAAIVNALSAPTGNSQPFRHHLFNTNPPTPTDGRTTNPADPAETLHATNDKNNRKNGLLYVVDENGKKWNTFHQETDPPSESPRATATAAVAQDDDGDASADEDQPAVRQRIEVIRAQPEPSSDEESNLEEALDRSDLRTLLKRKITPTNSETPGPSDLRVELNAKRTKHALSQGSSPASTGDSPVVDLRDQLNARMDDL</sequence>
<feature type="compositionally biased region" description="Basic and acidic residues" evidence="1">
    <location>
        <begin position="239"/>
        <end position="251"/>
    </location>
</feature>
<dbReference type="EMBL" id="JADBGQ010000006">
    <property type="protein sequence ID" value="KAG5393237.1"/>
    <property type="molecule type" value="Genomic_DNA"/>
</dbReference>
<proteinExistence type="predicted"/>
<accession>A0ABQ7M3S9</accession>
<feature type="region of interest" description="Disordered" evidence="1">
    <location>
        <begin position="121"/>
        <end position="251"/>
    </location>
</feature>
<feature type="compositionally biased region" description="Polar residues" evidence="1">
    <location>
        <begin position="222"/>
        <end position="234"/>
    </location>
</feature>
<evidence type="ECO:0008006" key="4">
    <source>
        <dbReference type="Google" id="ProtNLM"/>
    </source>
</evidence>